<sequence length="105" mass="11308">MTVPHDEELQAIPVSTDSRLKFPSAPSEELVIKSTPGLHDLAELETRNISKFGRLKTGSKILDSEGKTGLELLNSASKVQFCGDVILAEVVKSSWIGSVKTGVDK</sequence>
<gene>
    <name evidence="1" type="ORF">HGM15179_012185</name>
</gene>
<name>A0A8K1GBD1_9PASS</name>
<comment type="caution">
    <text evidence="1">The sequence shown here is derived from an EMBL/GenBank/DDBJ whole genome shotgun (WGS) entry which is preliminary data.</text>
</comment>
<protein>
    <submittedName>
        <fullName evidence="1">Uncharacterized protein</fullName>
    </submittedName>
</protein>
<keyword evidence="2" id="KW-1185">Reference proteome</keyword>
<dbReference type="Proteomes" id="UP000796761">
    <property type="component" value="Unassembled WGS sequence"/>
</dbReference>
<organism evidence="1 2">
    <name type="scientific">Zosterops borbonicus</name>
    <dbReference type="NCBI Taxonomy" id="364589"/>
    <lineage>
        <taxon>Eukaryota</taxon>
        <taxon>Metazoa</taxon>
        <taxon>Chordata</taxon>
        <taxon>Craniata</taxon>
        <taxon>Vertebrata</taxon>
        <taxon>Euteleostomi</taxon>
        <taxon>Archelosauria</taxon>
        <taxon>Archosauria</taxon>
        <taxon>Dinosauria</taxon>
        <taxon>Saurischia</taxon>
        <taxon>Theropoda</taxon>
        <taxon>Coelurosauria</taxon>
        <taxon>Aves</taxon>
        <taxon>Neognathae</taxon>
        <taxon>Neoaves</taxon>
        <taxon>Telluraves</taxon>
        <taxon>Australaves</taxon>
        <taxon>Passeriformes</taxon>
        <taxon>Sylvioidea</taxon>
        <taxon>Zosteropidae</taxon>
        <taxon>Zosterops</taxon>
    </lineage>
</organism>
<dbReference type="EMBL" id="SWJQ01000398">
    <property type="protein sequence ID" value="TRZ14921.1"/>
    <property type="molecule type" value="Genomic_DNA"/>
</dbReference>
<evidence type="ECO:0000313" key="2">
    <source>
        <dbReference type="Proteomes" id="UP000796761"/>
    </source>
</evidence>
<dbReference type="AlphaFoldDB" id="A0A8K1GBD1"/>
<proteinExistence type="predicted"/>
<evidence type="ECO:0000313" key="1">
    <source>
        <dbReference type="EMBL" id="TRZ14921.1"/>
    </source>
</evidence>
<reference evidence="1" key="1">
    <citation type="submission" date="2019-04" db="EMBL/GenBank/DDBJ databases">
        <title>Genome assembly of Zosterops borbonicus 15179.</title>
        <authorList>
            <person name="Leroy T."/>
            <person name="Anselmetti Y."/>
            <person name="Tilak M.-K."/>
            <person name="Nabholz B."/>
        </authorList>
    </citation>
    <scope>NUCLEOTIDE SEQUENCE</scope>
    <source>
        <strain evidence="1">HGM_15179</strain>
        <tissue evidence="1">Muscle</tissue>
    </source>
</reference>
<accession>A0A8K1GBD1</accession>